<keyword evidence="4" id="KW-0378">Hydrolase</keyword>
<accession>M2BHL4</accession>
<dbReference type="GO" id="GO:0004540">
    <property type="term" value="F:RNA nuclease activity"/>
    <property type="evidence" value="ECO:0007669"/>
    <property type="project" value="TreeGrafter"/>
</dbReference>
<dbReference type="HOGENOM" id="CLU_118482_1_1_12"/>
<organism evidence="7 8">
    <name type="scientific">Treponema denticola SP33</name>
    <dbReference type="NCBI Taxonomy" id="999437"/>
    <lineage>
        <taxon>Bacteria</taxon>
        <taxon>Pseudomonadati</taxon>
        <taxon>Spirochaetota</taxon>
        <taxon>Spirochaetia</taxon>
        <taxon>Spirochaetales</taxon>
        <taxon>Treponemataceae</taxon>
        <taxon>Treponema</taxon>
    </lineage>
</organism>
<dbReference type="InterPro" id="IPR051749">
    <property type="entry name" value="PINc/VapC_TA_RNase"/>
</dbReference>
<keyword evidence="2" id="KW-0540">Nuclease</keyword>
<gene>
    <name evidence="7" type="ORF">HMPREF9733_01474</name>
</gene>
<dbReference type="Pfam" id="PF01850">
    <property type="entry name" value="PIN"/>
    <property type="match status" value="1"/>
</dbReference>
<evidence type="ECO:0000256" key="5">
    <source>
        <dbReference type="ARBA" id="ARBA00022842"/>
    </source>
</evidence>
<dbReference type="AlphaFoldDB" id="M2BHL4"/>
<comment type="caution">
    <text evidence="7">The sequence shown here is derived from an EMBL/GenBank/DDBJ whole genome shotgun (WGS) entry which is preliminary data.</text>
</comment>
<evidence type="ECO:0000256" key="1">
    <source>
        <dbReference type="ARBA" id="ARBA00022649"/>
    </source>
</evidence>
<name>M2BHL4_TREDN</name>
<dbReference type="GO" id="GO:0046872">
    <property type="term" value="F:metal ion binding"/>
    <property type="evidence" value="ECO:0007669"/>
    <property type="project" value="UniProtKB-KW"/>
</dbReference>
<feature type="domain" description="PIN" evidence="6">
    <location>
        <begin position="4"/>
        <end position="126"/>
    </location>
</feature>
<sequence>MNFVLIDTSVWSLAFRKRKLASDDKKLIEYLMFLIRNQYAIMIGPIRQEILSGISDENKFVKLKNALETFSDFHITTEDYETAAEYYNECRSAGIQGSHIDYLICSVAHNNDFLILTLDKDFFNYKKYLDIQLIDVL</sequence>
<evidence type="ECO:0000313" key="8">
    <source>
        <dbReference type="Proteomes" id="UP000016183"/>
    </source>
</evidence>
<dbReference type="GO" id="GO:0016787">
    <property type="term" value="F:hydrolase activity"/>
    <property type="evidence" value="ECO:0007669"/>
    <property type="project" value="UniProtKB-KW"/>
</dbReference>
<keyword evidence="1" id="KW-1277">Toxin-antitoxin system</keyword>
<keyword evidence="5" id="KW-0460">Magnesium</keyword>
<evidence type="ECO:0000313" key="7">
    <source>
        <dbReference type="EMBL" id="EMB24522.1"/>
    </source>
</evidence>
<reference evidence="7 8" key="1">
    <citation type="submission" date="2012-01" db="EMBL/GenBank/DDBJ databases">
        <title>The Genome Sequence of Treponema denticola SP33.</title>
        <authorList>
            <consortium name="The Broad Institute Genome Sequencing Platform"/>
            <person name="Earl A."/>
            <person name="Ward D."/>
            <person name="Feldgarden M."/>
            <person name="Gevers D."/>
            <person name="Blanton J.M."/>
            <person name="Fenno C.J."/>
            <person name="Baranova O.V."/>
            <person name="Mathney J."/>
            <person name="Dewhirst F.E."/>
            <person name="Izard J."/>
            <person name="Young S.K."/>
            <person name="Zeng Q."/>
            <person name="Gargeya S."/>
            <person name="Fitzgerald M."/>
            <person name="Haas B."/>
            <person name="Abouelleil A."/>
            <person name="Alvarado L."/>
            <person name="Arachchi H.M."/>
            <person name="Berlin A."/>
            <person name="Chapman S.B."/>
            <person name="Gearin G."/>
            <person name="Goldberg J."/>
            <person name="Griggs A."/>
            <person name="Gujja S."/>
            <person name="Hansen M."/>
            <person name="Heiman D."/>
            <person name="Howarth C."/>
            <person name="Larimer J."/>
            <person name="Lui A."/>
            <person name="MacDonald P.J.P."/>
            <person name="McCowen C."/>
            <person name="Montmayeur A."/>
            <person name="Murphy C."/>
            <person name="Neiman D."/>
            <person name="Pearson M."/>
            <person name="Priest M."/>
            <person name="Roberts A."/>
            <person name="Saif S."/>
            <person name="Shea T."/>
            <person name="Sisk P."/>
            <person name="Stolte C."/>
            <person name="Sykes S."/>
            <person name="Wortman J."/>
            <person name="Nusbaum C."/>
            <person name="Birren B."/>
        </authorList>
    </citation>
    <scope>NUCLEOTIDE SEQUENCE [LARGE SCALE GENOMIC DNA]</scope>
    <source>
        <strain evidence="7 8">SP33</strain>
    </source>
</reference>
<evidence type="ECO:0000256" key="3">
    <source>
        <dbReference type="ARBA" id="ARBA00022723"/>
    </source>
</evidence>
<dbReference type="PATRIC" id="fig|999437.3.peg.1519"/>
<dbReference type="InterPro" id="IPR029060">
    <property type="entry name" value="PIN-like_dom_sf"/>
</dbReference>
<dbReference type="PANTHER" id="PTHR42740:SF1">
    <property type="entry name" value="RIBONUCLEASE VAPC3"/>
    <property type="match status" value="1"/>
</dbReference>
<dbReference type="RefSeq" id="WP_010695468.1">
    <property type="nucleotide sequence ID" value="NZ_KB442453.1"/>
</dbReference>
<dbReference type="SUPFAM" id="SSF88723">
    <property type="entry name" value="PIN domain-like"/>
    <property type="match status" value="1"/>
</dbReference>
<proteinExistence type="predicted"/>
<dbReference type="Proteomes" id="UP000016183">
    <property type="component" value="Unassembled WGS sequence"/>
</dbReference>
<dbReference type="InterPro" id="IPR002716">
    <property type="entry name" value="PIN_dom"/>
</dbReference>
<dbReference type="Gene3D" id="3.40.50.1010">
    <property type="entry name" value="5'-nuclease"/>
    <property type="match status" value="1"/>
</dbReference>
<evidence type="ECO:0000256" key="2">
    <source>
        <dbReference type="ARBA" id="ARBA00022722"/>
    </source>
</evidence>
<evidence type="ECO:0000259" key="6">
    <source>
        <dbReference type="Pfam" id="PF01850"/>
    </source>
</evidence>
<evidence type="ECO:0000256" key="4">
    <source>
        <dbReference type="ARBA" id="ARBA00022801"/>
    </source>
</evidence>
<dbReference type="OrthoDB" id="9799448at2"/>
<dbReference type="PANTHER" id="PTHR42740">
    <property type="entry name" value="RIBONUCLEASE VAPC3"/>
    <property type="match status" value="1"/>
</dbReference>
<protein>
    <recommendedName>
        <fullName evidence="6">PIN domain-containing protein</fullName>
    </recommendedName>
</protein>
<dbReference type="EMBL" id="AGDZ01000021">
    <property type="protein sequence ID" value="EMB24522.1"/>
    <property type="molecule type" value="Genomic_DNA"/>
</dbReference>
<keyword evidence="3" id="KW-0479">Metal-binding</keyword>